<keyword evidence="3" id="KW-1185">Reference proteome</keyword>
<name>A0ABW9YM02_9GAMM</name>
<organism evidence="2 3">
    <name type="scientific">Photobacterium alginatilyticum</name>
    <dbReference type="NCBI Taxonomy" id="1775171"/>
    <lineage>
        <taxon>Bacteria</taxon>
        <taxon>Pseudomonadati</taxon>
        <taxon>Pseudomonadota</taxon>
        <taxon>Gammaproteobacteria</taxon>
        <taxon>Vibrionales</taxon>
        <taxon>Vibrionaceae</taxon>
        <taxon>Photobacterium</taxon>
    </lineage>
</organism>
<protein>
    <submittedName>
        <fullName evidence="2">Uncharacterized protein</fullName>
    </submittedName>
</protein>
<keyword evidence="1" id="KW-0175">Coiled coil</keyword>
<sequence length="280" mass="32036">MDVNFILELLDDLRVQEKIKLIVDNKIDNDSFVSNLTVASEQKIDNGDLFRDNQTLKIKNEEMQGLIDELKGRILVQKNEISDNISKVCVFESKVDSLQCLVKEKELEVARLNDEIRTVKDLLDTSDNNQKRTEEKLEWYRKNFSDDIKIQEVYNEFSEQTKSSLSGVFKDTSPKGLISCGIQEKNIGNLWDYAKNEVVNGINPDIDGILKLFELLFSRFIIAYPAYKIQSVQSGDEFDTQQHIKHNSSTNMSGIIDAVLLHGYLNAKTNKVIKPSIVRV</sequence>
<dbReference type="RefSeq" id="WP_160655435.1">
    <property type="nucleotide sequence ID" value="NZ_RSEJ01000024.1"/>
</dbReference>
<feature type="coiled-coil region" evidence="1">
    <location>
        <begin position="53"/>
        <end position="129"/>
    </location>
</feature>
<evidence type="ECO:0000256" key="1">
    <source>
        <dbReference type="SAM" id="Coils"/>
    </source>
</evidence>
<evidence type="ECO:0000313" key="3">
    <source>
        <dbReference type="Proteomes" id="UP000738517"/>
    </source>
</evidence>
<proteinExistence type="predicted"/>
<accession>A0ABW9YM02</accession>
<dbReference type="EMBL" id="RSEJ01000024">
    <property type="protein sequence ID" value="NBI54841.1"/>
    <property type="molecule type" value="Genomic_DNA"/>
</dbReference>
<reference evidence="2 3" key="1">
    <citation type="journal article" date="2017" name="Int. J. Syst. Evol. Microbiol.">
        <title>Photobacterium alginatilyticum sp. nov., a marine bacterium isolated from bottom seawater.</title>
        <authorList>
            <person name="Wang X."/>
            <person name="Wang Y."/>
            <person name="Yang X."/>
            <person name="Sun H."/>
            <person name="Li B."/>
            <person name="Zhang X.H."/>
        </authorList>
    </citation>
    <scope>NUCLEOTIDE SEQUENCE [LARGE SCALE GENOMIC DNA]</scope>
    <source>
        <strain evidence="2 3">P03D4</strain>
    </source>
</reference>
<dbReference type="Proteomes" id="UP000738517">
    <property type="component" value="Unassembled WGS sequence"/>
</dbReference>
<comment type="caution">
    <text evidence="2">The sequence shown here is derived from an EMBL/GenBank/DDBJ whole genome shotgun (WGS) entry which is preliminary data.</text>
</comment>
<gene>
    <name evidence="2" type="ORF">EIZ48_20190</name>
</gene>
<evidence type="ECO:0000313" key="2">
    <source>
        <dbReference type="EMBL" id="NBI54841.1"/>
    </source>
</evidence>